<organism evidence="7 8">
    <name type="scientific">Ligilactobacillus ruminis</name>
    <dbReference type="NCBI Taxonomy" id="1623"/>
    <lineage>
        <taxon>Bacteria</taxon>
        <taxon>Bacillati</taxon>
        <taxon>Bacillota</taxon>
        <taxon>Bacilli</taxon>
        <taxon>Lactobacillales</taxon>
        <taxon>Lactobacillaceae</taxon>
        <taxon>Ligilactobacillus</taxon>
    </lineage>
</organism>
<dbReference type="PRINTS" id="PR00598">
    <property type="entry name" value="HTHMARR"/>
</dbReference>
<dbReference type="InterPro" id="IPR036390">
    <property type="entry name" value="WH_DNA-bd_sf"/>
</dbReference>
<dbReference type="AlphaFoldDB" id="A0A837IU38"/>
<protein>
    <submittedName>
        <fullName evidence="7">MarR family transcriptional regulator</fullName>
    </submittedName>
</protein>
<proteinExistence type="predicted"/>
<keyword evidence="5" id="KW-0804">Transcription</keyword>
<evidence type="ECO:0000256" key="5">
    <source>
        <dbReference type="ARBA" id="ARBA00023163"/>
    </source>
</evidence>
<dbReference type="InterPro" id="IPR036388">
    <property type="entry name" value="WH-like_DNA-bd_sf"/>
</dbReference>
<comment type="caution">
    <text evidence="7">The sequence shown here is derived from an EMBL/GenBank/DDBJ whole genome shotgun (WGS) entry which is preliminary data.</text>
</comment>
<accession>A0A837IU38</accession>
<name>A0A837IU38_9LACO</name>
<dbReference type="PROSITE" id="PS50995">
    <property type="entry name" value="HTH_MARR_2"/>
    <property type="match status" value="1"/>
</dbReference>
<dbReference type="EMBL" id="JHAJ01000107">
    <property type="protein sequence ID" value="KLA45434.1"/>
    <property type="molecule type" value="Genomic_DNA"/>
</dbReference>
<evidence type="ECO:0000313" key="7">
    <source>
        <dbReference type="EMBL" id="KLA45434.1"/>
    </source>
</evidence>
<dbReference type="GO" id="GO:0005737">
    <property type="term" value="C:cytoplasm"/>
    <property type="evidence" value="ECO:0007669"/>
    <property type="project" value="UniProtKB-SubCell"/>
</dbReference>
<dbReference type="InterPro" id="IPR055166">
    <property type="entry name" value="Transc_reg_Sar_Rot_HTH"/>
</dbReference>
<keyword evidence="3" id="KW-0805">Transcription regulation</keyword>
<evidence type="ECO:0000256" key="2">
    <source>
        <dbReference type="ARBA" id="ARBA00022490"/>
    </source>
</evidence>
<dbReference type="InterPro" id="IPR039422">
    <property type="entry name" value="MarR/SlyA-like"/>
</dbReference>
<dbReference type="GO" id="GO:0006950">
    <property type="term" value="P:response to stress"/>
    <property type="evidence" value="ECO:0007669"/>
    <property type="project" value="TreeGrafter"/>
</dbReference>
<dbReference type="SMART" id="SM00347">
    <property type="entry name" value="HTH_MARR"/>
    <property type="match status" value="1"/>
</dbReference>
<evidence type="ECO:0000256" key="4">
    <source>
        <dbReference type="ARBA" id="ARBA00023125"/>
    </source>
</evidence>
<reference evidence="7 8" key="1">
    <citation type="journal article" date="2015" name="BMC Microbiol.">
        <title>Lactobacillus ruminis strains cluster according to their mammalian gut source.</title>
        <authorList>
            <person name="O' Donnell M.M."/>
            <person name="Harris H.M."/>
            <person name="Lynch D.B."/>
            <person name="Ross R.P."/>
            <person name="O'Toole P.W."/>
        </authorList>
    </citation>
    <scope>NUCLEOTIDE SEQUENCE [LARGE SCALE GENOMIC DNA]</scope>
    <source>
        <strain evidence="7 8">ATCC 27780</strain>
    </source>
</reference>
<dbReference type="Proteomes" id="UP000035618">
    <property type="component" value="Unassembled WGS sequence"/>
</dbReference>
<comment type="subcellular location">
    <subcellularLocation>
        <location evidence="1">Cytoplasm</location>
    </subcellularLocation>
</comment>
<dbReference type="InterPro" id="IPR000835">
    <property type="entry name" value="HTH_MarR-typ"/>
</dbReference>
<dbReference type="PANTHER" id="PTHR33164:SF5">
    <property type="entry name" value="ORGANIC HYDROPEROXIDE RESISTANCE TRANSCRIPTIONAL REGULATOR"/>
    <property type="match status" value="1"/>
</dbReference>
<evidence type="ECO:0000259" key="6">
    <source>
        <dbReference type="PROSITE" id="PS50995"/>
    </source>
</evidence>
<evidence type="ECO:0000313" key="8">
    <source>
        <dbReference type="Proteomes" id="UP000035618"/>
    </source>
</evidence>
<gene>
    <name evidence="7" type="ORF">LRB_1447</name>
</gene>
<dbReference type="Gene3D" id="1.10.10.10">
    <property type="entry name" value="Winged helix-like DNA-binding domain superfamily/Winged helix DNA-binding domain"/>
    <property type="match status" value="1"/>
</dbReference>
<dbReference type="GO" id="GO:0003700">
    <property type="term" value="F:DNA-binding transcription factor activity"/>
    <property type="evidence" value="ECO:0007669"/>
    <property type="project" value="InterPro"/>
</dbReference>
<keyword evidence="4" id="KW-0238">DNA-binding</keyword>
<keyword evidence="2" id="KW-0963">Cytoplasm</keyword>
<feature type="domain" description="HTH marR-type" evidence="6">
    <location>
        <begin position="18"/>
        <end position="149"/>
    </location>
</feature>
<evidence type="ECO:0000256" key="3">
    <source>
        <dbReference type="ARBA" id="ARBA00023015"/>
    </source>
</evidence>
<dbReference type="PANTHER" id="PTHR33164">
    <property type="entry name" value="TRANSCRIPTIONAL REGULATOR, MARR FAMILY"/>
    <property type="match status" value="1"/>
</dbReference>
<sequence length="163" mass="19374">MIWGKEGKMLKHKPSHLEDELCFAVYSTQKLYNRFYSIVLKRYELTYVQYATMLVLWEERRLMMVKELGERLKLDSGTLTPLLNRLEKQGWVVRNRNLEDGRCVMVELTPKAISLEHDVKHHIQDCVLPIEMTESEYRECVNVLYEISDKLEFINGYLLGKEE</sequence>
<evidence type="ECO:0000256" key="1">
    <source>
        <dbReference type="ARBA" id="ARBA00004496"/>
    </source>
</evidence>
<dbReference type="Pfam" id="PF22381">
    <property type="entry name" value="Staph_reg_Sar_Rot"/>
    <property type="match status" value="1"/>
</dbReference>
<dbReference type="GO" id="GO:0003677">
    <property type="term" value="F:DNA binding"/>
    <property type="evidence" value="ECO:0007669"/>
    <property type="project" value="UniProtKB-KW"/>
</dbReference>
<dbReference type="SUPFAM" id="SSF46785">
    <property type="entry name" value="Winged helix' DNA-binding domain"/>
    <property type="match status" value="1"/>
</dbReference>